<keyword evidence="12" id="KW-1185">Reference proteome</keyword>
<evidence type="ECO:0000313" key="12">
    <source>
        <dbReference type="Proteomes" id="UP001292094"/>
    </source>
</evidence>
<dbReference type="PANTHER" id="PTHR21231">
    <property type="entry name" value="XPA-BINDING PROTEIN 1-RELATED"/>
    <property type="match status" value="1"/>
</dbReference>
<dbReference type="InterPro" id="IPR004130">
    <property type="entry name" value="Gpn"/>
</dbReference>
<feature type="region of interest" description="Disordered" evidence="10">
    <location>
        <begin position="322"/>
        <end position="348"/>
    </location>
</feature>
<evidence type="ECO:0000256" key="7">
    <source>
        <dbReference type="ARBA" id="ARBA00023242"/>
    </source>
</evidence>
<dbReference type="CDD" id="cd17870">
    <property type="entry name" value="GPN1"/>
    <property type="match status" value="1"/>
</dbReference>
<sequence>MEKTDSKPKKMEITTDQGKDNDDEKTVGTSGSVDGVAGSMASESSQTSTTTGARVKTSKSNDGKKKPLCIIVLGMAGSGKTTFVKRLDSHLNVRKAHHVINLDPAVDRLPYISYIDIRDTVNYKQVMKQYQLGPNGGIVTSLNLFSTMFDDVLKLIAKKEDELDYVIFDTPGQIEVFNWSASGPIITGTLASTYPTVIVYVLDAVRSTNPQTFMSNMLYACSILYKYKLPFVIAMNKIDIVDCKYAMNWLHDFDEFQDALSSESTYASNLTRSLSLALEEFYSTIKACGVSAYTGEGFDKFEGLMEEAKLEYEDYRVEHEALREQQKQEQEERQSRDHPDRQKGNLCSVRKAIRDDTEIYLTHLADEDDEDSRGEAGDEAVDEDDTEEKREVESFQQFLKSHKIKQEQQQQQLKHNPNSSS</sequence>
<dbReference type="Pfam" id="PF03029">
    <property type="entry name" value="ATP_bind_1"/>
    <property type="match status" value="1"/>
</dbReference>
<evidence type="ECO:0000256" key="9">
    <source>
        <dbReference type="RuleBase" id="RU365059"/>
    </source>
</evidence>
<comment type="similarity">
    <text evidence="1 9">Belongs to the GPN-loop GTPase family.</text>
</comment>
<evidence type="ECO:0000256" key="3">
    <source>
        <dbReference type="ARBA" id="ARBA00022741"/>
    </source>
</evidence>
<dbReference type="GO" id="GO:0005525">
    <property type="term" value="F:GTP binding"/>
    <property type="evidence" value="ECO:0007669"/>
    <property type="project" value="UniProtKB-KW"/>
</dbReference>
<evidence type="ECO:0000256" key="6">
    <source>
        <dbReference type="ARBA" id="ARBA00023134"/>
    </source>
</evidence>
<feature type="region of interest" description="Disordered" evidence="10">
    <location>
        <begin position="1"/>
        <end position="62"/>
    </location>
</feature>
<protein>
    <recommendedName>
        <fullName evidence="9">GPN-loop GTPase</fullName>
        <ecNumber evidence="9">3.6.5.-</ecNumber>
    </recommendedName>
</protein>
<dbReference type="EC" id="3.6.5.-" evidence="9"/>
<keyword evidence="5" id="KW-0175">Coiled coil</keyword>
<evidence type="ECO:0000313" key="11">
    <source>
        <dbReference type="EMBL" id="KAK4312537.1"/>
    </source>
</evidence>
<dbReference type="AlphaFoldDB" id="A0AAE1PSL4"/>
<reference evidence="11" key="1">
    <citation type="submission" date="2023-11" db="EMBL/GenBank/DDBJ databases">
        <title>Genome assemblies of two species of porcelain crab, Petrolisthes cinctipes and Petrolisthes manimaculis (Anomura: Porcellanidae).</title>
        <authorList>
            <person name="Angst P."/>
        </authorList>
    </citation>
    <scope>NUCLEOTIDE SEQUENCE</scope>
    <source>
        <strain evidence="11">PB745_02</strain>
        <tissue evidence="11">Gill</tissue>
    </source>
</reference>
<name>A0AAE1PSL4_9EUCA</name>
<dbReference type="Proteomes" id="UP001292094">
    <property type="component" value="Unassembled WGS sequence"/>
</dbReference>
<comment type="function">
    <text evidence="8 9">Small GTPase required for proper nuclear import of RNA polymerase II (RNAPII). May act at an RNAP assembly step prior to nuclear import.</text>
</comment>
<dbReference type="InterPro" id="IPR030230">
    <property type="entry name" value="Gpn1/Npa3/XAB1"/>
</dbReference>
<evidence type="ECO:0000256" key="1">
    <source>
        <dbReference type="ARBA" id="ARBA00005290"/>
    </source>
</evidence>
<dbReference type="Gene3D" id="3.40.50.300">
    <property type="entry name" value="P-loop containing nucleotide triphosphate hydrolases"/>
    <property type="match status" value="1"/>
</dbReference>
<evidence type="ECO:0000256" key="10">
    <source>
        <dbReference type="SAM" id="MobiDB-lite"/>
    </source>
</evidence>
<dbReference type="InterPro" id="IPR027417">
    <property type="entry name" value="P-loop_NTPase"/>
</dbReference>
<dbReference type="GO" id="GO:0005634">
    <property type="term" value="C:nucleus"/>
    <property type="evidence" value="ECO:0007669"/>
    <property type="project" value="UniProtKB-SubCell"/>
</dbReference>
<evidence type="ECO:0000256" key="2">
    <source>
        <dbReference type="ARBA" id="ARBA00022490"/>
    </source>
</evidence>
<feature type="compositionally biased region" description="Polar residues" evidence="10">
    <location>
        <begin position="41"/>
        <end position="52"/>
    </location>
</feature>
<keyword evidence="2 9" id="KW-0963">Cytoplasm</keyword>
<evidence type="ECO:0000256" key="8">
    <source>
        <dbReference type="ARBA" id="ARBA00055682"/>
    </source>
</evidence>
<comment type="caution">
    <text evidence="11">The sequence shown here is derived from an EMBL/GenBank/DDBJ whole genome shotgun (WGS) entry which is preliminary data.</text>
</comment>
<feature type="compositionally biased region" description="Acidic residues" evidence="10">
    <location>
        <begin position="366"/>
        <end position="386"/>
    </location>
</feature>
<keyword evidence="7" id="KW-0539">Nucleus</keyword>
<feature type="compositionally biased region" description="Basic and acidic residues" evidence="10">
    <location>
        <begin position="322"/>
        <end position="343"/>
    </location>
</feature>
<evidence type="ECO:0000256" key="5">
    <source>
        <dbReference type="ARBA" id="ARBA00023054"/>
    </source>
</evidence>
<accession>A0AAE1PSL4</accession>
<organism evidence="11 12">
    <name type="scientific">Petrolisthes manimaculis</name>
    <dbReference type="NCBI Taxonomy" id="1843537"/>
    <lineage>
        <taxon>Eukaryota</taxon>
        <taxon>Metazoa</taxon>
        <taxon>Ecdysozoa</taxon>
        <taxon>Arthropoda</taxon>
        <taxon>Crustacea</taxon>
        <taxon>Multicrustacea</taxon>
        <taxon>Malacostraca</taxon>
        <taxon>Eumalacostraca</taxon>
        <taxon>Eucarida</taxon>
        <taxon>Decapoda</taxon>
        <taxon>Pleocyemata</taxon>
        <taxon>Anomura</taxon>
        <taxon>Galatheoidea</taxon>
        <taxon>Porcellanidae</taxon>
        <taxon>Petrolisthes</taxon>
    </lineage>
</organism>
<proteinExistence type="inferred from homology"/>
<dbReference type="GO" id="GO:0003924">
    <property type="term" value="F:GTPase activity"/>
    <property type="evidence" value="ECO:0007669"/>
    <property type="project" value="InterPro"/>
</dbReference>
<keyword evidence="3 9" id="KW-0547">Nucleotide-binding</keyword>
<comment type="subcellular location">
    <subcellularLocation>
        <location evidence="9">Cytoplasm</location>
    </subcellularLocation>
    <subcellularLocation>
        <location evidence="9">Nucleus</location>
    </subcellularLocation>
</comment>
<gene>
    <name evidence="11" type="ORF">Pmani_016048</name>
</gene>
<feature type="compositionally biased region" description="Basic and acidic residues" evidence="10">
    <location>
        <begin position="1"/>
        <end position="26"/>
    </location>
</feature>
<dbReference type="GO" id="GO:0005737">
    <property type="term" value="C:cytoplasm"/>
    <property type="evidence" value="ECO:0007669"/>
    <property type="project" value="UniProtKB-SubCell"/>
</dbReference>
<keyword evidence="6 9" id="KW-0342">GTP-binding</keyword>
<feature type="region of interest" description="Disordered" evidence="10">
    <location>
        <begin position="362"/>
        <end position="421"/>
    </location>
</feature>
<comment type="subunit">
    <text evidence="9">Binds to RNA polymerase II.</text>
</comment>
<keyword evidence="4 9" id="KW-0378">Hydrolase</keyword>
<dbReference type="EMBL" id="JAWZYT010001404">
    <property type="protein sequence ID" value="KAK4312537.1"/>
    <property type="molecule type" value="Genomic_DNA"/>
</dbReference>
<dbReference type="FunFam" id="3.40.50.300:FF:000888">
    <property type="entry name" value="GPN-loop GTPase 1"/>
    <property type="match status" value="1"/>
</dbReference>
<dbReference type="PANTHER" id="PTHR21231:SF8">
    <property type="entry name" value="GPN-LOOP GTPASE 1"/>
    <property type="match status" value="1"/>
</dbReference>
<dbReference type="SUPFAM" id="SSF52540">
    <property type="entry name" value="P-loop containing nucleoside triphosphate hydrolases"/>
    <property type="match status" value="1"/>
</dbReference>
<evidence type="ECO:0000256" key="4">
    <source>
        <dbReference type="ARBA" id="ARBA00022801"/>
    </source>
</evidence>